<comment type="caution">
    <text evidence="2">The sequence shown here is derived from an EMBL/GenBank/DDBJ whole genome shotgun (WGS) entry which is preliminary data.</text>
</comment>
<gene>
    <name evidence="2" type="ORF">RMSM_07201</name>
</gene>
<evidence type="ECO:0000313" key="3">
    <source>
        <dbReference type="Proteomes" id="UP000011991"/>
    </source>
</evidence>
<accession>M5R8R3</accession>
<feature type="non-terminal residue" evidence="2">
    <location>
        <position position="1"/>
    </location>
</feature>
<organism evidence="2 3">
    <name type="scientific">Rhodopirellula maiorica SM1</name>
    <dbReference type="NCBI Taxonomy" id="1265738"/>
    <lineage>
        <taxon>Bacteria</taxon>
        <taxon>Pseudomonadati</taxon>
        <taxon>Planctomycetota</taxon>
        <taxon>Planctomycetia</taxon>
        <taxon>Pirellulales</taxon>
        <taxon>Pirellulaceae</taxon>
        <taxon>Novipirellula</taxon>
    </lineage>
</organism>
<evidence type="ECO:0000313" key="2">
    <source>
        <dbReference type="EMBL" id="EMI15873.1"/>
    </source>
</evidence>
<name>M5R8R3_9BACT</name>
<dbReference type="EMBL" id="ANOG01001027">
    <property type="protein sequence ID" value="EMI15873.1"/>
    <property type="molecule type" value="Genomic_DNA"/>
</dbReference>
<protein>
    <submittedName>
        <fullName evidence="2">Uncharacterized protein</fullName>
    </submittedName>
</protein>
<evidence type="ECO:0000256" key="1">
    <source>
        <dbReference type="SAM" id="MobiDB-lite"/>
    </source>
</evidence>
<feature type="region of interest" description="Disordered" evidence="1">
    <location>
        <begin position="1"/>
        <end position="23"/>
    </location>
</feature>
<dbReference type="AlphaFoldDB" id="M5R8R3"/>
<reference evidence="2 3" key="1">
    <citation type="journal article" date="2013" name="Mar. Genomics">
        <title>Expression of sulfatases in Rhodopirellula baltica and the diversity of sulfatases in the genus Rhodopirellula.</title>
        <authorList>
            <person name="Wegner C.E."/>
            <person name="Richter-Heitmann T."/>
            <person name="Klindworth A."/>
            <person name="Klockow C."/>
            <person name="Richter M."/>
            <person name="Achstetter T."/>
            <person name="Glockner F.O."/>
            <person name="Harder J."/>
        </authorList>
    </citation>
    <scope>NUCLEOTIDE SEQUENCE [LARGE SCALE GENOMIC DNA]</scope>
    <source>
        <strain evidence="2 3">SM1</strain>
    </source>
</reference>
<sequence length="41" mass="4658">RWHWARAAPLTRSHGQNESLGDGCYGGKEWNDNRLEAYAAL</sequence>
<dbReference type="Proteomes" id="UP000011991">
    <property type="component" value="Unassembled WGS sequence"/>
</dbReference>
<proteinExistence type="predicted"/>
<keyword evidence="3" id="KW-1185">Reference proteome</keyword>